<evidence type="ECO:0000313" key="10">
    <source>
        <dbReference type="Proteomes" id="UP000729913"/>
    </source>
</evidence>
<dbReference type="PANTHER" id="PTHR22878">
    <property type="entry name" value="DYNEIN HEAVY CHAIN 6, AXONEMAL-LIKE-RELATED"/>
    <property type="match status" value="1"/>
</dbReference>
<evidence type="ECO:0000259" key="6">
    <source>
        <dbReference type="Pfam" id="PF12781"/>
    </source>
</evidence>
<sequence length="1837" mass="214263">MGAALVSEAQFKFDDYMKELSGLMMINDTAEKLATIDYIPTACKLLYDYVLDVKNKVWRPWKMCVPQYIHNRNQNFHEIFVPTSDTLRTFWFISLMKSLKQPVLLVGEIETAKTVMIENFSRSLDPAKFALLKMNFSLRTKSTDVQRSIESYVEKRTKDLYSPRLRKTLAIFIDDMSLPIVDLYETQQPIAFLKLFLDYGGFYDCNKGLNWKQIKDTWFLAAMTGERRNNAVDSRFISLLAVYYTVHPDNTSLNYIYSSILAGHLAIFSDGIQAITNNIVKITIELCEDRNLVQNRLEMKIKSEWEKNPDIIENALRDPLLFGNFRNALNDDGIQSYEDVLDYEAVYNIFIEILELYNKNNVKLEMILFNDALEHLIRVHRILKMHRGHVLLVGANGSGKQSVIRLASFAAKCDVFEIFLDYTYNETYFQEDIKKLLNLVGIDNKKILFLFTSAQIVDENFLEIINNILAAEIPFTLYAENEIDEINDKCKENVTQEGHCIDKENIWSYFTKTCTANLHIALSMSSADDLFKKRCRNYPGIVKNTTINWMFQWPQQALFAVANFLMKDNRDISEDHYDQVVQHIVDVHVNIKMYTMELFEKYRRNNYTTPKHYLDFIKTYLTLITKKKNYTTFRYNRLLICLNKITEVSKYSIELNQKLSIKKTAATEQIEEECNNLEASIKELNEEIVQMKENSLSIKDKIKENNEMIIQESAHDKEIFTDVFFKLNIIKTTLNDLKNSDLVELQLLSEPPHLVQMVGECIAIIKGSKEISWESFQNLLRDPDFVESLQELDVNEITIEKQQLIDTRLKNFNEFDQLKSISKIAFELYQFLQVTLRLYTFCQKSEKIKNYETDSECMEMGFRTEENGLENLEKQLTELNMKYDDATSRKRELQEEIDSLQKNLIFVDEMTNEFLYDSDKWEEELKYMRDDSECIIGNCLLSAGFLIYCGPFTAELRNKMLYNDWMKSIIEKNILVSKSFRVEKYLDDGIQKSGWNFQDLSHDDFSIQNGILTMFSSELVICIDPHQQALSLIKKIEKKPLKIVSFYDQEYMEQFESAVKDGFSVIFQNFDYFHYILDDILAKIIRSIFEKHKVLLSFQICTKIELSIGCISQEELNFFIKENNSVESSQRNHIQWLPSSSLTDIFQLSVRFENFSDLYNELQVNSNEWYQWYKSDTPESSTYPGEYSKKLSPFQKLMLIKCFRIDRVYCGIIKYVTDCLGVKIITPRIISFETIYKQINSYIPAVLILSPRVELTAEFTALAEFHGFNAEKLMIIFLGKGQEKKANELLEIAITKGQWLVLRNCHLGLEFIQKLEAKINHMKKPHDNFRLWLTTDLINDFPIGMLQRSLKVVLEPPSGLKLSLKNTYLKLPEENLKSCSHSKYKHIIYILAFFHAIVQERKKYGKIGWTINYNFSESDFNVCTSIIGTYLTNLSPTSDFPWASLKYLISEVIYGGKVIDRYDHRIVKVYVDEYFGDFIFDTSQPFYLYKKNETLHSVPLDGSKDDYISFIDNLSLSDSPEIFGLHLNAENTYFVRNIREMLINLNKMTPQQSINSLSKLNPEELIDNVSKDVLNKIPSEFNMAKVKHNFGLDVTPSVIVLFQELERFNKLIHTINTTLTQLRNAIAGKTNFTTRMESISTSLYNGELPKEWARLAPATKKNLANWMIHINQRKNQYIDWSGSNEPIVMWLSGLHVPESYIAAFFQMSCKKNNWSLDNYSIYTTVSKFSKFDEIEERLCESCNVHGLFLEGARWDKEQHCLKQSYSKVKFDELPVLCITTKKSLSIHLENTVKTPVYVTTDRENTMVEGMVLEADLKTTEHNSLWILQGLCLLLNID</sequence>
<accession>A0A8J5QTU2</accession>
<evidence type="ECO:0000256" key="1">
    <source>
        <dbReference type="ARBA" id="ARBA00008887"/>
    </source>
</evidence>
<reference evidence="9" key="1">
    <citation type="submission" date="2020-03" db="EMBL/GenBank/DDBJ databases">
        <authorList>
            <person name="Chebbi M.A."/>
            <person name="Drezen J.M."/>
        </authorList>
    </citation>
    <scope>NUCLEOTIDE SEQUENCE</scope>
    <source>
        <tissue evidence="9">Whole body</tissue>
    </source>
</reference>
<evidence type="ECO:0000313" key="9">
    <source>
        <dbReference type="EMBL" id="KAG8042305.1"/>
    </source>
</evidence>
<dbReference type="Pfam" id="PF12781">
    <property type="entry name" value="AAA_9"/>
    <property type="match status" value="1"/>
</dbReference>
<dbReference type="Pfam" id="PF03028">
    <property type="entry name" value="Dynein_heavy"/>
    <property type="match status" value="1"/>
</dbReference>
<dbReference type="GO" id="GO:0007018">
    <property type="term" value="P:microtubule-based movement"/>
    <property type="evidence" value="ECO:0007669"/>
    <property type="project" value="InterPro"/>
</dbReference>
<dbReference type="InterPro" id="IPR024317">
    <property type="entry name" value="Dynein_heavy_chain_D4_dom"/>
</dbReference>
<organism evidence="9 10">
    <name type="scientific">Cotesia typhae</name>
    <dbReference type="NCBI Taxonomy" id="2053667"/>
    <lineage>
        <taxon>Eukaryota</taxon>
        <taxon>Metazoa</taxon>
        <taxon>Ecdysozoa</taxon>
        <taxon>Arthropoda</taxon>
        <taxon>Hexapoda</taxon>
        <taxon>Insecta</taxon>
        <taxon>Pterygota</taxon>
        <taxon>Neoptera</taxon>
        <taxon>Endopterygota</taxon>
        <taxon>Hymenoptera</taxon>
        <taxon>Apocrita</taxon>
        <taxon>Ichneumonoidea</taxon>
        <taxon>Braconidae</taxon>
        <taxon>Microgastrinae</taxon>
        <taxon>Cotesia</taxon>
    </lineage>
</organism>
<feature type="domain" description="Dynein heavy chain coiled coil stalk" evidence="4">
    <location>
        <begin position="642"/>
        <end position="966"/>
    </location>
</feature>
<keyword evidence="2" id="KW-0175">Coiled coil</keyword>
<dbReference type="PANTHER" id="PTHR22878:SF63">
    <property type="entry name" value="DYNEIN AXONEMAL HEAVY CHAIN 10"/>
    <property type="match status" value="1"/>
</dbReference>
<gene>
    <name evidence="9" type="ORF">G9C98_004939</name>
</gene>
<keyword evidence="10" id="KW-1185">Reference proteome</keyword>
<evidence type="ECO:0000259" key="3">
    <source>
        <dbReference type="Pfam" id="PF03028"/>
    </source>
</evidence>
<dbReference type="InterPro" id="IPR004273">
    <property type="entry name" value="Dynein_heavy_D6_P-loop"/>
</dbReference>
<evidence type="ECO:0000259" key="7">
    <source>
        <dbReference type="Pfam" id="PF18198"/>
    </source>
</evidence>
<comment type="caution">
    <text evidence="9">The sequence shown here is derived from an EMBL/GenBank/DDBJ whole genome shotgun (WGS) entry which is preliminary data.</text>
</comment>
<evidence type="ECO:0000259" key="4">
    <source>
        <dbReference type="Pfam" id="PF12777"/>
    </source>
</evidence>
<evidence type="ECO:0000259" key="8">
    <source>
        <dbReference type="Pfam" id="PF18199"/>
    </source>
</evidence>
<reference evidence="9" key="2">
    <citation type="submission" date="2021-04" db="EMBL/GenBank/DDBJ databases">
        <title>Genome-wide patterns of bracovirus chromosomal integration into multiple host tissues during parasitism.</title>
        <authorList>
            <person name="Chebbi M.A.C."/>
        </authorList>
    </citation>
    <scope>NUCLEOTIDE SEQUENCE</scope>
    <source>
        <tissue evidence="9">Whole body</tissue>
    </source>
</reference>
<dbReference type="EMBL" id="JAAOIC020000002">
    <property type="protein sequence ID" value="KAG8042305.1"/>
    <property type="molecule type" value="Genomic_DNA"/>
</dbReference>
<dbReference type="GO" id="GO:0008569">
    <property type="term" value="F:minus-end-directed microtubule motor activity"/>
    <property type="evidence" value="ECO:0007669"/>
    <property type="project" value="InterPro"/>
</dbReference>
<dbReference type="InterPro" id="IPR041658">
    <property type="entry name" value="AAA_lid_11"/>
</dbReference>
<dbReference type="Proteomes" id="UP000729913">
    <property type="component" value="Unassembled WGS sequence"/>
</dbReference>
<feature type="domain" description="Dynein heavy chain C-terminal" evidence="8">
    <location>
        <begin position="1539"/>
        <end position="1834"/>
    </location>
</feature>
<proteinExistence type="inferred from homology"/>
<dbReference type="Pfam" id="PF12780">
    <property type="entry name" value="AAA_8"/>
    <property type="match status" value="1"/>
</dbReference>
<dbReference type="Pfam" id="PF18198">
    <property type="entry name" value="AAA_lid_11"/>
    <property type="match status" value="1"/>
</dbReference>
<dbReference type="InterPro" id="IPR024743">
    <property type="entry name" value="Dynein_HC_stalk"/>
</dbReference>
<protein>
    <submittedName>
        <fullName evidence="9">Uncharacterized protein</fullName>
    </submittedName>
</protein>
<evidence type="ECO:0000259" key="5">
    <source>
        <dbReference type="Pfam" id="PF12780"/>
    </source>
</evidence>
<dbReference type="Pfam" id="PF12777">
    <property type="entry name" value="MT"/>
    <property type="match status" value="1"/>
</dbReference>
<dbReference type="InterPro" id="IPR035706">
    <property type="entry name" value="AAA_9"/>
</dbReference>
<dbReference type="InterPro" id="IPR041228">
    <property type="entry name" value="Dynein_C"/>
</dbReference>
<dbReference type="Pfam" id="PF18199">
    <property type="entry name" value="Dynein_C"/>
    <property type="match status" value="1"/>
</dbReference>
<dbReference type="FunFam" id="3.10.490.20:FF:000006">
    <property type="entry name" value="Dynein axonemal heavy chain 10"/>
    <property type="match status" value="1"/>
</dbReference>
<comment type="similarity">
    <text evidence="1">Belongs to the dynein heavy chain family.</text>
</comment>
<dbReference type="OrthoDB" id="64868at2759"/>
<dbReference type="InterPro" id="IPR026983">
    <property type="entry name" value="DHC"/>
</dbReference>
<feature type="domain" description="Dynein heavy chain AAA module D4" evidence="5">
    <location>
        <begin position="364"/>
        <end position="623"/>
    </location>
</feature>
<evidence type="ECO:0000256" key="2">
    <source>
        <dbReference type="SAM" id="Coils"/>
    </source>
</evidence>
<name>A0A8J5QTU2_9HYME</name>
<dbReference type="FunFam" id="3.40.50.300:FF:000320">
    <property type="entry name" value="Dynein, axonemal, heavy chain 5"/>
    <property type="match status" value="1"/>
</dbReference>
<dbReference type="GO" id="GO:0051959">
    <property type="term" value="F:dynein light intermediate chain binding"/>
    <property type="evidence" value="ECO:0007669"/>
    <property type="project" value="InterPro"/>
</dbReference>
<feature type="coiled-coil region" evidence="2">
    <location>
        <begin position="667"/>
        <end position="701"/>
    </location>
</feature>
<feature type="coiled-coil region" evidence="2">
    <location>
        <begin position="862"/>
        <end position="910"/>
    </location>
</feature>
<feature type="domain" description="Dynein heavy chain AAA lid" evidence="7">
    <location>
        <begin position="1385"/>
        <end position="1529"/>
    </location>
</feature>
<dbReference type="Pfam" id="PF12775">
    <property type="entry name" value="AAA_7"/>
    <property type="match status" value="1"/>
</dbReference>
<dbReference type="GO" id="GO:0030286">
    <property type="term" value="C:dynein complex"/>
    <property type="evidence" value="ECO:0007669"/>
    <property type="project" value="InterPro"/>
</dbReference>
<dbReference type="GO" id="GO:0045505">
    <property type="term" value="F:dynein intermediate chain binding"/>
    <property type="evidence" value="ECO:0007669"/>
    <property type="project" value="InterPro"/>
</dbReference>
<feature type="domain" description="Dynein heavy chain region D6 P-loop" evidence="3">
    <location>
        <begin position="1242"/>
        <end position="1353"/>
    </location>
</feature>
<feature type="domain" description="Dynein heavy chain ATP-binding dynein motor region" evidence="6">
    <location>
        <begin position="994"/>
        <end position="1087"/>
    </location>
</feature>